<keyword evidence="2" id="KW-1185">Reference proteome</keyword>
<gene>
    <name evidence="1" type="ORF">G4H13_25885</name>
</gene>
<sequence length="58" mass="6155">MTTMSAESATKVRVRTGTLLTVSSVRTSALRMSWVISYAVPSSEPDTLRNVSPPSAIG</sequence>
<proteinExistence type="predicted"/>
<dbReference type="AlphaFoldDB" id="A0A6G4AKD2"/>
<name>A0A6G4AKD2_9ACTN</name>
<dbReference type="Proteomes" id="UP000476310">
    <property type="component" value="Unassembled WGS sequence"/>
</dbReference>
<accession>A0A6G4AKD2</accession>
<evidence type="ECO:0000313" key="2">
    <source>
        <dbReference type="Proteomes" id="UP000476310"/>
    </source>
</evidence>
<dbReference type="EMBL" id="JAAIKT010000034">
    <property type="protein sequence ID" value="NEW73702.1"/>
    <property type="molecule type" value="Genomic_DNA"/>
</dbReference>
<dbReference type="RefSeq" id="WP_164430897.1">
    <property type="nucleotide sequence ID" value="NZ_JAAIKT010000034.1"/>
</dbReference>
<comment type="caution">
    <text evidence="1">The sequence shown here is derived from an EMBL/GenBank/DDBJ whole genome shotgun (WGS) entry which is preliminary data.</text>
</comment>
<evidence type="ECO:0000313" key="1">
    <source>
        <dbReference type="EMBL" id="NEW73702.1"/>
    </source>
</evidence>
<reference evidence="1" key="1">
    <citation type="submission" date="2020-02" db="EMBL/GenBank/DDBJ databases">
        <title>A new Streptomyces sp. for controlling soil-borne diseases.</title>
        <authorList>
            <person name="Li X."/>
            <person name="Tian Y."/>
            <person name="Gao K."/>
        </authorList>
    </citation>
    <scope>NUCLEOTIDE SEQUENCE [LARGE SCALE GENOMIC DNA]</scope>
    <source>
        <strain evidence="1">0250</strain>
    </source>
</reference>
<organism evidence="1 2">
    <name type="scientific">Streptomyces rhizosphaericus</name>
    <dbReference type="NCBI Taxonomy" id="114699"/>
    <lineage>
        <taxon>Bacteria</taxon>
        <taxon>Bacillati</taxon>
        <taxon>Actinomycetota</taxon>
        <taxon>Actinomycetes</taxon>
        <taxon>Kitasatosporales</taxon>
        <taxon>Streptomycetaceae</taxon>
        <taxon>Streptomyces</taxon>
        <taxon>Streptomyces violaceusniger group</taxon>
    </lineage>
</organism>
<protein>
    <submittedName>
        <fullName evidence="1">Uncharacterized protein</fullName>
    </submittedName>
</protein>